<gene>
    <name evidence="1" type="ORF">AHMF7616_01883</name>
</gene>
<dbReference type="RefSeq" id="WP_115372612.1">
    <property type="nucleotide sequence ID" value="NZ_QASA01000001.1"/>
</dbReference>
<dbReference type="Proteomes" id="UP000253919">
    <property type="component" value="Unassembled WGS sequence"/>
</dbReference>
<comment type="caution">
    <text evidence="1">The sequence shown here is derived from an EMBL/GenBank/DDBJ whole genome shotgun (WGS) entry which is preliminary data.</text>
</comment>
<evidence type="ECO:0000313" key="1">
    <source>
        <dbReference type="EMBL" id="RDC63281.1"/>
    </source>
</evidence>
<proteinExistence type="predicted"/>
<dbReference type="EMBL" id="QASA01000001">
    <property type="protein sequence ID" value="RDC63281.1"/>
    <property type="molecule type" value="Genomic_DNA"/>
</dbReference>
<reference evidence="1 2" key="1">
    <citation type="submission" date="2018-04" db="EMBL/GenBank/DDBJ databases">
        <title>Adhaeribacter sp. HMF7616 genome sequencing and assembly.</title>
        <authorList>
            <person name="Kang H."/>
            <person name="Kang J."/>
            <person name="Cha I."/>
            <person name="Kim H."/>
            <person name="Joh K."/>
        </authorList>
    </citation>
    <scope>NUCLEOTIDE SEQUENCE [LARGE SCALE GENOMIC DNA]</scope>
    <source>
        <strain evidence="1 2">HMF7616</strain>
    </source>
</reference>
<sequence>MAEEQRKPAFESQQFIRDFFNGKNYNIWFQNGFDGKSVLRIDAGPGTEPIDEFRFYCDLWPHQIQDPVIMEVTCKKAQAEIDRYVNARKKSEFYHIPVPKIHLN</sequence>
<protein>
    <submittedName>
        <fullName evidence="1">Uncharacterized protein</fullName>
    </submittedName>
</protein>
<organism evidence="1 2">
    <name type="scientific">Adhaeribacter pallidiroseus</name>
    <dbReference type="NCBI Taxonomy" id="2072847"/>
    <lineage>
        <taxon>Bacteria</taxon>
        <taxon>Pseudomonadati</taxon>
        <taxon>Bacteroidota</taxon>
        <taxon>Cytophagia</taxon>
        <taxon>Cytophagales</taxon>
        <taxon>Hymenobacteraceae</taxon>
        <taxon>Adhaeribacter</taxon>
    </lineage>
</organism>
<dbReference type="AlphaFoldDB" id="A0A369QEE0"/>
<accession>A0A369QEE0</accession>
<name>A0A369QEE0_9BACT</name>
<keyword evidence="2" id="KW-1185">Reference proteome</keyword>
<evidence type="ECO:0000313" key="2">
    <source>
        <dbReference type="Proteomes" id="UP000253919"/>
    </source>
</evidence>